<reference evidence="3 4" key="1">
    <citation type="submission" date="2014-08" db="EMBL/GenBank/DDBJ databases">
        <title>Whole genome shotgun sequence of Sphingomonas paucimobilis NBRC 13935.</title>
        <authorList>
            <person name="Hosoyama A."/>
            <person name="Hashimoto M."/>
            <person name="Hosoyama Y."/>
            <person name="Noguchi M."/>
            <person name="Uohara A."/>
            <person name="Ohji S."/>
            <person name="Katano-Makiyama Y."/>
            <person name="Ichikawa N."/>
            <person name="Kimura A."/>
            <person name="Yamazoe A."/>
            <person name="Fujita N."/>
        </authorList>
    </citation>
    <scope>NUCLEOTIDE SEQUENCE [LARGE SCALE GENOMIC DNA]</scope>
    <source>
        <strain evidence="3 4">NBRC 13935</strain>
    </source>
</reference>
<evidence type="ECO:0000256" key="2">
    <source>
        <dbReference type="SAM" id="SignalP"/>
    </source>
</evidence>
<dbReference type="RefSeq" id="WP_042469442.1">
    <property type="nucleotide sequence ID" value="NZ_BBJS01000062.1"/>
</dbReference>
<organism evidence="3 4">
    <name type="scientific">Sphingomonas paucimobilis NBRC 13935</name>
    <dbReference type="NCBI Taxonomy" id="1219050"/>
    <lineage>
        <taxon>Bacteria</taxon>
        <taxon>Pseudomonadati</taxon>
        <taxon>Pseudomonadota</taxon>
        <taxon>Alphaproteobacteria</taxon>
        <taxon>Sphingomonadales</taxon>
        <taxon>Sphingomonadaceae</taxon>
        <taxon>Sphingomonas</taxon>
    </lineage>
</organism>
<dbReference type="PROSITE" id="PS51257">
    <property type="entry name" value="PROKAR_LIPOPROTEIN"/>
    <property type="match status" value="1"/>
</dbReference>
<gene>
    <name evidence="3" type="ORF">SP6_62_00040</name>
</gene>
<feature type="chain" id="PRO_5002200407" evidence="2">
    <location>
        <begin position="20"/>
        <end position="212"/>
    </location>
</feature>
<evidence type="ECO:0000256" key="1">
    <source>
        <dbReference type="SAM" id="MobiDB-lite"/>
    </source>
</evidence>
<feature type="signal peptide" evidence="2">
    <location>
        <begin position="1"/>
        <end position="19"/>
    </location>
</feature>
<feature type="compositionally biased region" description="Basic and acidic residues" evidence="1">
    <location>
        <begin position="179"/>
        <end position="189"/>
    </location>
</feature>
<protein>
    <submittedName>
        <fullName evidence="3">DNA, contig: SP662</fullName>
    </submittedName>
</protein>
<proteinExistence type="predicted"/>
<comment type="caution">
    <text evidence="3">The sequence shown here is derived from an EMBL/GenBank/DDBJ whole genome shotgun (WGS) entry which is preliminary data.</text>
</comment>
<accession>A0A0C9NHD5</accession>
<dbReference type="Proteomes" id="UP000032025">
    <property type="component" value="Unassembled WGS sequence"/>
</dbReference>
<name>A0A0C9NHD5_SPHPI</name>
<dbReference type="EMBL" id="BBJS01000062">
    <property type="protein sequence ID" value="GAN15627.1"/>
    <property type="molecule type" value="Genomic_DNA"/>
</dbReference>
<keyword evidence="2" id="KW-0732">Signal</keyword>
<keyword evidence="4" id="KW-1185">Reference proteome</keyword>
<dbReference type="GeneID" id="78529485"/>
<evidence type="ECO:0000313" key="4">
    <source>
        <dbReference type="Proteomes" id="UP000032025"/>
    </source>
</evidence>
<sequence length="212" mass="22863">MTRALVAGLALLAACSEGASQPQPSGEALAQIRAQVEGQRQCAPLLSGTWPIEFSADALSGAKVDALVAAGLVRRVTLPDTGDRPRIRIEPTEAGKRDLWLRRLDPASPAEPLLCYGRKQVVAVRPEARDVGAATGPAVKGEVLRYDYRIVQPPAWTQRTDIRAAFPFLTRQLDEVHSAEQAATREGDRWVLNGDTGKDASTELPADQGFFP</sequence>
<dbReference type="AlphaFoldDB" id="A0A0C9NHD5"/>
<evidence type="ECO:0000313" key="3">
    <source>
        <dbReference type="EMBL" id="GAN15627.1"/>
    </source>
</evidence>
<feature type="region of interest" description="Disordered" evidence="1">
    <location>
        <begin position="179"/>
        <end position="212"/>
    </location>
</feature>